<protein>
    <recommendedName>
        <fullName evidence="3">Type IV toxin-antitoxin system AbiEi family antitoxin domain-containing protein</fullName>
    </recommendedName>
</protein>
<comment type="caution">
    <text evidence="1">The sequence shown here is derived from an EMBL/GenBank/DDBJ whole genome shotgun (WGS) entry which is preliminary data.</text>
</comment>
<gene>
    <name evidence="1" type="ORF">ACFPKY_12105</name>
</gene>
<evidence type="ECO:0000313" key="2">
    <source>
        <dbReference type="Proteomes" id="UP001595956"/>
    </source>
</evidence>
<dbReference type="RefSeq" id="WP_345178333.1">
    <property type="nucleotide sequence ID" value="NZ_BAABFQ010000007.1"/>
</dbReference>
<proteinExistence type="predicted"/>
<organism evidence="1 2">
    <name type="scientific">Nocardioides caricicola</name>
    <dbReference type="NCBI Taxonomy" id="634770"/>
    <lineage>
        <taxon>Bacteria</taxon>
        <taxon>Bacillati</taxon>
        <taxon>Actinomycetota</taxon>
        <taxon>Actinomycetes</taxon>
        <taxon>Propionibacteriales</taxon>
        <taxon>Nocardioidaceae</taxon>
        <taxon>Nocardioides</taxon>
    </lineage>
</organism>
<dbReference type="EMBL" id="JBHSMD010000004">
    <property type="protein sequence ID" value="MFC5493848.1"/>
    <property type="molecule type" value="Genomic_DNA"/>
</dbReference>
<dbReference type="Proteomes" id="UP001595956">
    <property type="component" value="Unassembled WGS sequence"/>
</dbReference>
<reference evidence="2" key="1">
    <citation type="journal article" date="2019" name="Int. J. Syst. Evol. Microbiol.">
        <title>The Global Catalogue of Microorganisms (GCM) 10K type strain sequencing project: providing services to taxonomists for standard genome sequencing and annotation.</title>
        <authorList>
            <consortium name="The Broad Institute Genomics Platform"/>
            <consortium name="The Broad Institute Genome Sequencing Center for Infectious Disease"/>
            <person name="Wu L."/>
            <person name="Ma J."/>
        </authorList>
    </citation>
    <scope>NUCLEOTIDE SEQUENCE [LARGE SCALE GENOMIC DNA]</scope>
    <source>
        <strain evidence="2">KACC 13778</strain>
    </source>
</reference>
<accession>A0ABW0N256</accession>
<sequence>MMIPLNDPRRGRIMLRKHLLEEGYNDRAIARRVQGGDWVRIRHGAYVDSATWRSLDSADRHALVARAAAAQARTQVVVSHTSALAFADAPTWGIDLDVIHLTRSDGNAGRSEAGVQQHCGALIDGDVMTVDGLDVMAPTRMALEVTMVADVEASICVVSLLMHSGATTIQELRERYQLMRHWPDTLRTDLVLRLSDKRFESVGECRTYYLCFRQGLPMPEPQYEVKDEHGKVIARVDFAWPELGVFLEFDGKVKYEKLLREGERASDVVLLERDREREICRVTGWRCIRIVWSDLARPAQTAAMIRRALLPTAA</sequence>
<evidence type="ECO:0000313" key="1">
    <source>
        <dbReference type="EMBL" id="MFC5493848.1"/>
    </source>
</evidence>
<name>A0ABW0N256_9ACTN</name>
<evidence type="ECO:0008006" key="3">
    <source>
        <dbReference type="Google" id="ProtNLM"/>
    </source>
</evidence>
<keyword evidence="2" id="KW-1185">Reference proteome</keyword>